<evidence type="ECO:0000256" key="3">
    <source>
        <dbReference type="ARBA" id="ARBA00023125"/>
    </source>
</evidence>
<keyword evidence="7" id="KW-1185">Reference proteome</keyword>
<dbReference type="RefSeq" id="WP_282218298.1">
    <property type="nucleotide sequence ID" value="NZ_CP118246.1"/>
</dbReference>
<dbReference type="Gene3D" id="1.10.10.10">
    <property type="entry name" value="Winged helix-like DNA-binding domain superfamily/Winged helix DNA-binding domain"/>
    <property type="match status" value="1"/>
</dbReference>
<dbReference type="PANTHER" id="PTHR30419:SF8">
    <property type="entry name" value="NITROGEN ASSIMILATION TRANSCRIPTIONAL ACTIVATOR-RELATED"/>
    <property type="match status" value="1"/>
</dbReference>
<dbReference type="InterPro" id="IPR050950">
    <property type="entry name" value="HTH-type_LysR_regulators"/>
</dbReference>
<name>A0ABY7YKS6_9HYPH</name>
<evidence type="ECO:0000256" key="4">
    <source>
        <dbReference type="ARBA" id="ARBA00023163"/>
    </source>
</evidence>
<dbReference type="SUPFAM" id="SSF53850">
    <property type="entry name" value="Periplasmic binding protein-like II"/>
    <property type="match status" value="1"/>
</dbReference>
<evidence type="ECO:0000256" key="2">
    <source>
        <dbReference type="ARBA" id="ARBA00023015"/>
    </source>
</evidence>
<dbReference type="Proteomes" id="UP001220530">
    <property type="component" value="Chromosome"/>
</dbReference>
<evidence type="ECO:0000259" key="5">
    <source>
        <dbReference type="PROSITE" id="PS50931"/>
    </source>
</evidence>
<dbReference type="PANTHER" id="PTHR30419">
    <property type="entry name" value="HTH-TYPE TRANSCRIPTIONAL REGULATOR YBHD"/>
    <property type="match status" value="1"/>
</dbReference>
<keyword evidence="2" id="KW-0805">Transcription regulation</keyword>
<dbReference type="Pfam" id="PF03466">
    <property type="entry name" value="LysR_substrate"/>
    <property type="match status" value="1"/>
</dbReference>
<evidence type="ECO:0000256" key="1">
    <source>
        <dbReference type="ARBA" id="ARBA00009437"/>
    </source>
</evidence>
<dbReference type="InterPro" id="IPR036390">
    <property type="entry name" value="WH_DNA-bd_sf"/>
</dbReference>
<comment type="similarity">
    <text evidence="1">Belongs to the LysR transcriptional regulatory family.</text>
</comment>
<proteinExistence type="inferred from homology"/>
<dbReference type="Pfam" id="PF00126">
    <property type="entry name" value="HTH_1"/>
    <property type="match status" value="1"/>
</dbReference>
<sequence length="307" mass="34303">MDKLLQQFLAIAEAGSISGATAALYVTQPTLTFNMRKLEESLGVQLFVRSSQGMRLTAYGETLYENARLMRRLYDNTLNALENQRLRTERGLSIGCGYSWWSLLVRDMVVQYAQQYPNAPIQASLGNQLRCMDQLLSGDISLFIGHEIVGLNAATSTEFLPLTSVHGAYYVRARHPLLGRPRDRHEIEAYPSVTSTPPETRHQRFFDAAHRQDRSSTLFDRTRFAFGSNSLAACLDFISATDAVLSHTSVMADEFGKRDIHQIALSTPPTPETVGIYVLAERINDERVADLIARIKQMAHARLGPPA</sequence>
<keyword evidence="4" id="KW-0804">Transcription</keyword>
<reference evidence="6 7" key="1">
    <citation type="submission" date="2023-02" db="EMBL/GenBank/DDBJ databases">
        <title>Devosia algicola sp. nov., isolated from the phycosphere of marine algae.</title>
        <authorList>
            <person name="Kim J.M."/>
            <person name="Lee J.K."/>
            <person name="Choi B.J."/>
            <person name="Bayburt H."/>
            <person name="Jeon C.O."/>
        </authorList>
    </citation>
    <scope>NUCLEOTIDE SEQUENCE [LARGE SCALE GENOMIC DNA]</scope>
    <source>
        <strain evidence="6 7">G20-9</strain>
    </source>
</reference>
<dbReference type="InterPro" id="IPR000847">
    <property type="entry name" value="LysR_HTH_N"/>
</dbReference>
<accession>A0ABY7YKS6</accession>
<feature type="domain" description="HTH lysR-type" evidence="5">
    <location>
        <begin position="1"/>
        <end position="57"/>
    </location>
</feature>
<dbReference type="Gene3D" id="3.40.190.10">
    <property type="entry name" value="Periplasmic binding protein-like II"/>
    <property type="match status" value="2"/>
</dbReference>
<dbReference type="SUPFAM" id="SSF46785">
    <property type="entry name" value="Winged helix' DNA-binding domain"/>
    <property type="match status" value="1"/>
</dbReference>
<dbReference type="EMBL" id="CP118246">
    <property type="protein sequence ID" value="WDR01889.1"/>
    <property type="molecule type" value="Genomic_DNA"/>
</dbReference>
<keyword evidence="3" id="KW-0238">DNA-binding</keyword>
<dbReference type="PRINTS" id="PR00039">
    <property type="entry name" value="HTHLYSR"/>
</dbReference>
<dbReference type="PROSITE" id="PS50931">
    <property type="entry name" value="HTH_LYSR"/>
    <property type="match status" value="1"/>
</dbReference>
<organism evidence="6 7">
    <name type="scientific">Devosia algicola</name>
    <dbReference type="NCBI Taxonomy" id="3026418"/>
    <lineage>
        <taxon>Bacteria</taxon>
        <taxon>Pseudomonadati</taxon>
        <taxon>Pseudomonadota</taxon>
        <taxon>Alphaproteobacteria</taxon>
        <taxon>Hyphomicrobiales</taxon>
        <taxon>Devosiaceae</taxon>
        <taxon>Devosia</taxon>
    </lineage>
</organism>
<evidence type="ECO:0000313" key="6">
    <source>
        <dbReference type="EMBL" id="WDR01889.1"/>
    </source>
</evidence>
<evidence type="ECO:0000313" key="7">
    <source>
        <dbReference type="Proteomes" id="UP001220530"/>
    </source>
</evidence>
<dbReference type="InterPro" id="IPR005119">
    <property type="entry name" value="LysR_subst-bd"/>
</dbReference>
<dbReference type="InterPro" id="IPR036388">
    <property type="entry name" value="WH-like_DNA-bd_sf"/>
</dbReference>
<gene>
    <name evidence="6" type="ORF">PSQ19_14400</name>
</gene>
<protein>
    <submittedName>
        <fullName evidence="6">LysR family transcriptional regulator</fullName>
    </submittedName>
</protein>